<evidence type="ECO:0000256" key="4">
    <source>
        <dbReference type="ARBA" id="ARBA00023239"/>
    </source>
</evidence>
<dbReference type="SUPFAM" id="SSF51419">
    <property type="entry name" value="PLP-binding barrel"/>
    <property type="match status" value="1"/>
</dbReference>
<dbReference type="AlphaFoldDB" id="A0AAE3KU07"/>
<dbReference type="Gene3D" id="3.20.20.10">
    <property type="entry name" value="Alanine racemase"/>
    <property type="match status" value="1"/>
</dbReference>
<organism evidence="11 12">
    <name type="scientific">Lacihabitans soyangensis</name>
    <dbReference type="NCBI Taxonomy" id="869394"/>
    <lineage>
        <taxon>Bacteria</taxon>
        <taxon>Pseudomonadati</taxon>
        <taxon>Bacteroidota</taxon>
        <taxon>Cytophagia</taxon>
        <taxon>Cytophagales</taxon>
        <taxon>Leadbetterellaceae</taxon>
        <taxon>Lacihabitans</taxon>
    </lineage>
</organism>
<dbReference type="EC" id="4.1.1.20" evidence="5 6"/>
<dbReference type="GO" id="GO:0030170">
    <property type="term" value="F:pyridoxal phosphate binding"/>
    <property type="evidence" value="ECO:0007669"/>
    <property type="project" value="UniProtKB-UniRule"/>
</dbReference>
<dbReference type="GO" id="GO:0009089">
    <property type="term" value="P:lysine biosynthetic process via diaminopimelate"/>
    <property type="evidence" value="ECO:0007669"/>
    <property type="project" value="UniProtKB-UniRule"/>
</dbReference>
<dbReference type="Proteomes" id="UP001204144">
    <property type="component" value="Unassembled WGS sequence"/>
</dbReference>
<evidence type="ECO:0000256" key="5">
    <source>
        <dbReference type="HAMAP-Rule" id="MF_02120"/>
    </source>
</evidence>
<feature type="domain" description="Orn/DAP/Arg decarboxylase 2 C-terminal" evidence="9">
    <location>
        <begin position="27"/>
        <end position="364"/>
    </location>
</feature>
<keyword evidence="12" id="KW-1185">Reference proteome</keyword>
<feature type="binding site" evidence="5">
    <location>
        <position position="366"/>
    </location>
    <ligand>
        <name>substrate</name>
    </ligand>
</feature>
<evidence type="ECO:0000259" key="9">
    <source>
        <dbReference type="Pfam" id="PF00278"/>
    </source>
</evidence>
<dbReference type="PRINTS" id="PR01179">
    <property type="entry name" value="ODADCRBXLASE"/>
</dbReference>
<dbReference type="PRINTS" id="PR01181">
    <property type="entry name" value="DAPDCRBXLASE"/>
</dbReference>
<keyword evidence="4 5" id="KW-0456">Lyase</keyword>
<feature type="binding site" evidence="5">
    <location>
        <position position="307"/>
    </location>
    <ligand>
        <name>substrate</name>
    </ligand>
</feature>
<feature type="binding site" evidence="5">
    <location>
        <position position="227"/>
    </location>
    <ligand>
        <name>pyridoxal 5'-phosphate</name>
        <dbReference type="ChEBI" id="CHEBI:597326"/>
    </ligand>
</feature>
<feature type="binding site" evidence="5">
    <location>
        <position position="311"/>
    </location>
    <ligand>
        <name>substrate</name>
    </ligand>
</feature>
<proteinExistence type="inferred from homology"/>
<comment type="caution">
    <text evidence="11">The sequence shown here is derived from an EMBL/GenBank/DDBJ whole genome shotgun (WGS) entry which is preliminary data.</text>
</comment>
<evidence type="ECO:0000259" key="10">
    <source>
        <dbReference type="Pfam" id="PF02784"/>
    </source>
</evidence>
<dbReference type="PANTHER" id="PTHR43727">
    <property type="entry name" value="DIAMINOPIMELATE DECARBOXYLASE"/>
    <property type="match status" value="1"/>
</dbReference>
<evidence type="ECO:0000256" key="6">
    <source>
        <dbReference type="NCBIfam" id="TIGR01048"/>
    </source>
</evidence>
<feature type="modified residue" description="N6-(pyridoxal phosphate)lysine" evidence="5 7">
    <location>
        <position position="57"/>
    </location>
</feature>
<evidence type="ECO:0000256" key="8">
    <source>
        <dbReference type="RuleBase" id="RU003738"/>
    </source>
</evidence>
<dbReference type="InterPro" id="IPR029066">
    <property type="entry name" value="PLP-binding_barrel"/>
</dbReference>
<dbReference type="PANTHER" id="PTHR43727:SF2">
    <property type="entry name" value="GROUP IV DECARBOXYLASE"/>
    <property type="match status" value="1"/>
</dbReference>
<feature type="binding site" evidence="5">
    <location>
        <position position="366"/>
    </location>
    <ligand>
        <name>pyridoxal 5'-phosphate</name>
        <dbReference type="ChEBI" id="CHEBI:597326"/>
    </ligand>
</feature>
<reference evidence="11 12" key="1">
    <citation type="submission" date="2018-11" db="EMBL/GenBank/DDBJ databases">
        <title>Novel bacteria species description.</title>
        <authorList>
            <person name="Han J.-H."/>
        </authorList>
    </citation>
    <scope>NUCLEOTIDE SEQUENCE [LARGE SCALE GENOMIC DNA]</scope>
    <source>
        <strain evidence="11 12">KCTC23259</strain>
    </source>
</reference>
<dbReference type="FunFam" id="3.20.20.10:FF:000003">
    <property type="entry name" value="Diaminopimelate decarboxylase"/>
    <property type="match status" value="1"/>
</dbReference>
<dbReference type="PROSITE" id="PS00878">
    <property type="entry name" value="ODR_DC_2_1"/>
    <property type="match status" value="1"/>
</dbReference>
<dbReference type="InterPro" id="IPR022644">
    <property type="entry name" value="De-COase2_N"/>
</dbReference>
<keyword evidence="5" id="KW-0028">Amino-acid biosynthesis</keyword>
<dbReference type="InterPro" id="IPR009006">
    <property type="entry name" value="Ala_racemase/Decarboxylase_C"/>
</dbReference>
<dbReference type="EMBL" id="RJUF01000180">
    <property type="protein sequence ID" value="MCP9765082.1"/>
    <property type="molecule type" value="Genomic_DNA"/>
</dbReference>
<evidence type="ECO:0000313" key="12">
    <source>
        <dbReference type="Proteomes" id="UP001204144"/>
    </source>
</evidence>
<dbReference type="InterPro" id="IPR002986">
    <property type="entry name" value="DAP_deCOOHase_LysA"/>
</dbReference>
<comment type="cofactor">
    <cofactor evidence="1 5 7 8">
        <name>pyridoxal 5'-phosphate</name>
        <dbReference type="ChEBI" id="CHEBI:597326"/>
    </cofactor>
</comment>
<comment type="caution">
    <text evidence="5">Lacks conserved residue(s) required for the propagation of feature annotation.</text>
</comment>
<keyword evidence="3 5" id="KW-0663">Pyridoxal phosphate</keyword>
<evidence type="ECO:0000256" key="3">
    <source>
        <dbReference type="ARBA" id="ARBA00022898"/>
    </source>
</evidence>
<dbReference type="Gene3D" id="2.40.37.10">
    <property type="entry name" value="Lyase, Ornithine Decarboxylase, Chain A, domain 1"/>
    <property type="match status" value="1"/>
</dbReference>
<dbReference type="GO" id="GO:0008836">
    <property type="term" value="F:diaminopimelate decarboxylase activity"/>
    <property type="evidence" value="ECO:0007669"/>
    <property type="project" value="UniProtKB-UniRule"/>
</dbReference>
<comment type="subunit">
    <text evidence="5">Homodimer.</text>
</comment>
<evidence type="ECO:0000313" key="11">
    <source>
        <dbReference type="EMBL" id="MCP9765082.1"/>
    </source>
</evidence>
<comment type="similarity">
    <text evidence="5">Belongs to the Orn/Lys/Arg decarboxylase class-II family. LysA subfamily.</text>
</comment>
<dbReference type="RefSeq" id="WP_255038769.1">
    <property type="nucleotide sequence ID" value="NZ_RJUF01000180.1"/>
</dbReference>
<accession>A0AAE3KU07</accession>
<feature type="active site" description="Proton donor" evidence="7">
    <location>
        <position position="338"/>
    </location>
</feature>
<dbReference type="NCBIfam" id="TIGR01048">
    <property type="entry name" value="lysA"/>
    <property type="match status" value="1"/>
</dbReference>
<feature type="binding site" evidence="5">
    <location>
        <position position="339"/>
    </location>
    <ligand>
        <name>substrate</name>
    </ligand>
</feature>
<comment type="pathway">
    <text evidence="5 8">Amino-acid biosynthesis; L-lysine biosynthesis via DAP pathway; L-lysine from DL-2,6-diaminopimelate: step 1/1.</text>
</comment>
<dbReference type="HAMAP" id="MF_02120">
    <property type="entry name" value="LysA"/>
    <property type="match status" value="1"/>
</dbReference>
<keyword evidence="2 5" id="KW-0210">Decarboxylase</keyword>
<feature type="domain" description="Orn/DAP/Arg decarboxylase 2 N-terminal" evidence="10">
    <location>
        <begin position="32"/>
        <end position="275"/>
    </location>
</feature>
<sequence length="411" mass="46091">MIVREDRYCIQNQDLLELCQNYGTPLYVYDGAKIEEKVNTLKNAFKGIKMKIKYACKANTNISVLKLMNKLGVEIDVVSPQEMAIALKAGFSPEQITYTSSGVSFDEIEECVTENVLINIDNLSSLEKFGQKYGNSVPVLIRIRPNIEGGGNLKISTGHKESKFGIAIEQKPAILDLIKKYDLNIVGIHQHTGSDIKDGKTFVNVAKVIFEFAMDFPNLKYLDFGGGFKVAYKEGDIETDMKDLGEKISASFSEFCQKYGKDLELWFEPGKFLVSESGYLLAQVNVVKENPTKTLLGLNTGLNHLIRPMMYDAFHDVVNISKSAESSKKMYDVVGYICETDDIAKERELPEASEGDILAIKNAGAYGFTMASNYNARFRPAEVLIYENKAHLIRKRETLQDILNNQVLVDF</sequence>
<dbReference type="Pfam" id="PF02784">
    <property type="entry name" value="Orn_Arg_deC_N"/>
    <property type="match status" value="1"/>
</dbReference>
<dbReference type="CDD" id="cd06828">
    <property type="entry name" value="PLPDE_III_DapDC"/>
    <property type="match status" value="1"/>
</dbReference>
<protein>
    <recommendedName>
        <fullName evidence="5 6">Diaminopimelate decarboxylase</fullName>
        <shortName evidence="5">DAP decarboxylase</shortName>
        <shortName evidence="5">DAPDC</shortName>
        <ecNumber evidence="5 6">4.1.1.20</ecNumber>
    </recommendedName>
</protein>
<comment type="function">
    <text evidence="5">Specifically catalyzes the decarboxylation of meso-diaminopimelate (meso-DAP) to L-lysine.</text>
</comment>
<evidence type="ECO:0000256" key="1">
    <source>
        <dbReference type="ARBA" id="ARBA00001933"/>
    </source>
</evidence>
<evidence type="ECO:0000256" key="7">
    <source>
        <dbReference type="PIRSR" id="PIRSR600183-50"/>
    </source>
</evidence>
<gene>
    <name evidence="5 11" type="primary">lysA</name>
    <name evidence="11" type="ORF">EGI31_19280</name>
</gene>
<name>A0AAE3KU07_9BACT</name>
<comment type="catalytic activity">
    <reaction evidence="5 8">
        <text>meso-2,6-diaminopimelate + H(+) = L-lysine + CO2</text>
        <dbReference type="Rhea" id="RHEA:15101"/>
        <dbReference type="ChEBI" id="CHEBI:15378"/>
        <dbReference type="ChEBI" id="CHEBI:16526"/>
        <dbReference type="ChEBI" id="CHEBI:32551"/>
        <dbReference type="ChEBI" id="CHEBI:57791"/>
        <dbReference type="EC" id="4.1.1.20"/>
    </reaction>
</comment>
<dbReference type="InterPro" id="IPR000183">
    <property type="entry name" value="Orn/DAP/Arg_de-COase"/>
</dbReference>
<dbReference type="InterPro" id="IPR022653">
    <property type="entry name" value="De-COase2_pyr-phos_BS"/>
</dbReference>
<evidence type="ECO:0000256" key="2">
    <source>
        <dbReference type="ARBA" id="ARBA00022793"/>
    </source>
</evidence>
<dbReference type="Pfam" id="PF00278">
    <property type="entry name" value="Orn_DAP_Arg_deC"/>
    <property type="match status" value="1"/>
</dbReference>
<keyword evidence="5 8" id="KW-0457">Lysine biosynthesis</keyword>
<dbReference type="InterPro" id="IPR022643">
    <property type="entry name" value="De-COase2_C"/>
</dbReference>
<dbReference type="SUPFAM" id="SSF50621">
    <property type="entry name" value="Alanine racemase C-terminal domain-like"/>
    <property type="match status" value="1"/>
</dbReference>